<dbReference type="Proteomes" id="UP000231962">
    <property type="component" value="Unassembled WGS sequence"/>
</dbReference>
<reference evidence="3 4" key="1">
    <citation type="submission" date="2017-07" db="EMBL/GenBank/DDBJ databases">
        <title>Leptospira spp. isolated from tropical soils.</title>
        <authorList>
            <person name="Thibeaux R."/>
            <person name="Iraola G."/>
            <person name="Ferres I."/>
            <person name="Bierque E."/>
            <person name="Girault D."/>
            <person name="Soupe-Gilbert M.-E."/>
            <person name="Picardeau M."/>
            <person name="Goarant C."/>
        </authorList>
    </citation>
    <scope>NUCLEOTIDE SEQUENCE [LARGE SCALE GENOMIC DNA]</scope>
    <source>
        <strain evidence="2 4">FH1-B-B1</strain>
        <strain evidence="1 3">FH1-B-C1</strain>
    </source>
</reference>
<protein>
    <recommendedName>
        <fullName evidence="5">DUF455 domain-containing protein</fullName>
    </recommendedName>
</protein>
<dbReference type="AlphaFoldDB" id="A0A2M9ZRX3"/>
<organism evidence="2 4">
    <name type="scientific">Leptospira perolatii</name>
    <dbReference type="NCBI Taxonomy" id="2023191"/>
    <lineage>
        <taxon>Bacteria</taxon>
        <taxon>Pseudomonadati</taxon>
        <taxon>Spirochaetota</taxon>
        <taxon>Spirochaetia</taxon>
        <taxon>Leptospirales</taxon>
        <taxon>Leptospiraceae</taxon>
        <taxon>Leptospira</taxon>
    </lineage>
</organism>
<dbReference type="RefSeq" id="WP_100712128.1">
    <property type="nucleotide sequence ID" value="NZ_NPDY01000001.1"/>
</dbReference>
<sequence>MTLNEFAAFIIRSPRLEDKLFTPASFPADTIRRDIFVPDSPEREIKIRFSDKKVKMPRLEHLNQLENRIHSLHHFANHELMAIELFAWAILKFQDASTSVRKSLYKTLLEEQTHLRLYIDSIRKGGMNFGDKPLNYIFWKQIPNIQTLDRFYAVMALTFEGANLDYSIIYKKAFEKFGDTERAEIMQRVHADEIKHVRRGTKVLFSDGTSEEAQWKKYLSLLEYPFTPRRAKGTAYFPELRVRAGLSDSFAQELGSYSDDYVDYTNARILKDVLGNRIEI</sequence>
<dbReference type="InterPro" id="IPR011197">
    <property type="entry name" value="UCP012318"/>
</dbReference>
<evidence type="ECO:0008006" key="5">
    <source>
        <dbReference type="Google" id="ProtNLM"/>
    </source>
</evidence>
<evidence type="ECO:0000313" key="4">
    <source>
        <dbReference type="Proteomes" id="UP000231990"/>
    </source>
</evidence>
<dbReference type="InterPro" id="IPR009078">
    <property type="entry name" value="Ferritin-like_SF"/>
</dbReference>
<dbReference type="PANTHER" id="PTHR42782">
    <property type="entry name" value="SI:CH73-314G15.3"/>
    <property type="match status" value="1"/>
</dbReference>
<dbReference type="PANTHER" id="PTHR42782:SF2">
    <property type="entry name" value="3-OXOACYL-[ACYL-CARRIER-PROTEIN] SYNTHASE-LIKE PROTEIN"/>
    <property type="match status" value="1"/>
</dbReference>
<evidence type="ECO:0000313" key="1">
    <source>
        <dbReference type="EMBL" id="PJZ71186.1"/>
    </source>
</evidence>
<dbReference type="EMBL" id="NPDZ01000001">
    <property type="protein sequence ID" value="PJZ74719.1"/>
    <property type="molecule type" value="Genomic_DNA"/>
</dbReference>
<gene>
    <name evidence="1" type="ORF">CH360_01330</name>
    <name evidence="2" type="ORF">CH373_01330</name>
</gene>
<dbReference type="OrthoDB" id="9778629at2"/>
<accession>A0A2M9ZRX3</accession>
<dbReference type="SUPFAM" id="SSF47240">
    <property type="entry name" value="Ferritin-like"/>
    <property type="match status" value="1"/>
</dbReference>
<evidence type="ECO:0000313" key="2">
    <source>
        <dbReference type="EMBL" id="PJZ74719.1"/>
    </source>
</evidence>
<keyword evidence="3" id="KW-1185">Reference proteome</keyword>
<dbReference type="InterPro" id="IPR007402">
    <property type="entry name" value="DUF455"/>
</dbReference>
<dbReference type="Pfam" id="PF04305">
    <property type="entry name" value="DUF455"/>
    <property type="match status" value="1"/>
</dbReference>
<dbReference type="CDD" id="cd00657">
    <property type="entry name" value="Ferritin_like"/>
    <property type="match status" value="1"/>
</dbReference>
<name>A0A2M9ZRX3_9LEPT</name>
<dbReference type="Proteomes" id="UP000231990">
    <property type="component" value="Unassembled WGS sequence"/>
</dbReference>
<dbReference type="EMBL" id="NPDY01000001">
    <property type="protein sequence ID" value="PJZ71186.1"/>
    <property type="molecule type" value="Genomic_DNA"/>
</dbReference>
<dbReference type="PIRSF" id="PIRSF012318">
    <property type="entry name" value="UCP012318"/>
    <property type="match status" value="1"/>
</dbReference>
<proteinExistence type="predicted"/>
<comment type="caution">
    <text evidence="2">The sequence shown here is derived from an EMBL/GenBank/DDBJ whole genome shotgun (WGS) entry which is preliminary data.</text>
</comment>
<evidence type="ECO:0000313" key="3">
    <source>
        <dbReference type="Proteomes" id="UP000231962"/>
    </source>
</evidence>